<evidence type="ECO:0000256" key="2">
    <source>
        <dbReference type="ARBA" id="ARBA00022643"/>
    </source>
</evidence>
<dbReference type="AlphaFoldDB" id="A0A0S7XPW9"/>
<organism evidence="4 5">
    <name type="scientific">candidate division KD3-62 bacterium DG_56</name>
    <dbReference type="NCBI Taxonomy" id="1704032"/>
    <lineage>
        <taxon>Bacteria</taxon>
        <taxon>candidate division KD3-62</taxon>
    </lineage>
</organism>
<keyword evidence="2" id="KW-0288">FMN</keyword>
<dbReference type="PANTHER" id="PTHR43278">
    <property type="entry name" value="NAD(P)H-DEPENDENT FMN-CONTAINING OXIDOREDUCTASE YWQN-RELATED"/>
    <property type="match status" value="1"/>
</dbReference>
<proteinExistence type="predicted"/>
<dbReference type="InterPro" id="IPR029039">
    <property type="entry name" value="Flavoprotein-like_sf"/>
</dbReference>
<dbReference type="EMBL" id="LIZY01000025">
    <property type="protein sequence ID" value="KPJ64471.1"/>
    <property type="molecule type" value="Genomic_DNA"/>
</dbReference>
<dbReference type="SUPFAM" id="SSF52218">
    <property type="entry name" value="Flavoproteins"/>
    <property type="match status" value="1"/>
</dbReference>
<dbReference type="Pfam" id="PF03358">
    <property type="entry name" value="FMN_red"/>
    <property type="match status" value="1"/>
</dbReference>
<dbReference type="PANTHER" id="PTHR43278:SF4">
    <property type="entry name" value="NAD(P)H-DEPENDENT FMN-CONTAINING OXIDOREDUCTASE YWQN-RELATED"/>
    <property type="match status" value="1"/>
</dbReference>
<dbReference type="GO" id="GO:0016491">
    <property type="term" value="F:oxidoreductase activity"/>
    <property type="evidence" value="ECO:0007669"/>
    <property type="project" value="InterPro"/>
</dbReference>
<sequence>MKLTAFLGSPRAGGNTDILATHVLEGAKEAGFETEAVALRRLRIRPCTACERCWQEGRPCVFNDDMHPLYETIASTDVLLFATPVYWYGPTTIMKAFIDRLVVFNRPQGRPLIEGKGAIIAVAYEEAGPVAAEPLIRMFELSFDYLGVHFIHRIVVDGVGPKGAILRKPDVLEQAYQVGRALISWFPT</sequence>
<reference evidence="4 5" key="1">
    <citation type="journal article" date="2015" name="Microbiome">
        <title>Genomic resolution of linkages in carbon, nitrogen, and sulfur cycling among widespread estuary sediment bacteria.</title>
        <authorList>
            <person name="Baker B.J."/>
            <person name="Lazar C.S."/>
            <person name="Teske A.P."/>
            <person name="Dick G.J."/>
        </authorList>
    </citation>
    <scope>NUCLEOTIDE SEQUENCE [LARGE SCALE GENOMIC DNA]</scope>
    <source>
        <strain evidence="4">DG_56</strain>
    </source>
</reference>
<evidence type="ECO:0000259" key="3">
    <source>
        <dbReference type="Pfam" id="PF03358"/>
    </source>
</evidence>
<gene>
    <name evidence="4" type="ORF">AMK68_01610</name>
</gene>
<evidence type="ECO:0000313" key="4">
    <source>
        <dbReference type="EMBL" id="KPJ64471.1"/>
    </source>
</evidence>
<dbReference type="InterPro" id="IPR005025">
    <property type="entry name" value="FMN_Rdtase-like_dom"/>
</dbReference>
<keyword evidence="1" id="KW-0285">Flavoprotein</keyword>
<dbReference type="InterPro" id="IPR051796">
    <property type="entry name" value="ISF_SsuE-like"/>
</dbReference>
<protein>
    <recommendedName>
        <fullName evidence="3">NADPH-dependent FMN reductase-like domain-containing protein</fullName>
    </recommendedName>
</protein>
<feature type="domain" description="NADPH-dependent FMN reductase-like" evidence="3">
    <location>
        <begin position="1"/>
        <end position="134"/>
    </location>
</feature>
<dbReference type="Gene3D" id="3.40.50.360">
    <property type="match status" value="1"/>
</dbReference>
<name>A0A0S7XPW9_9BACT</name>
<evidence type="ECO:0000313" key="5">
    <source>
        <dbReference type="Proteomes" id="UP000052020"/>
    </source>
</evidence>
<accession>A0A0S7XPW9</accession>
<dbReference type="Proteomes" id="UP000052020">
    <property type="component" value="Unassembled WGS sequence"/>
</dbReference>
<evidence type="ECO:0000256" key="1">
    <source>
        <dbReference type="ARBA" id="ARBA00022630"/>
    </source>
</evidence>
<comment type="caution">
    <text evidence="4">The sequence shown here is derived from an EMBL/GenBank/DDBJ whole genome shotgun (WGS) entry which is preliminary data.</text>
</comment>